<keyword evidence="5 10" id="KW-0274">FAD</keyword>
<dbReference type="SUPFAM" id="SSF51905">
    <property type="entry name" value="FAD/NAD(P)-binding domain"/>
    <property type="match status" value="1"/>
</dbReference>
<evidence type="ECO:0000256" key="10">
    <source>
        <dbReference type="RuleBase" id="RU361177"/>
    </source>
</evidence>
<evidence type="ECO:0000256" key="3">
    <source>
        <dbReference type="ARBA" id="ARBA00009183"/>
    </source>
</evidence>
<keyword evidence="8" id="KW-0073">Auxin biosynthesis</keyword>
<dbReference type="Gene3D" id="3.50.50.60">
    <property type="entry name" value="FAD/NAD(P)-binding domain"/>
    <property type="match status" value="1"/>
</dbReference>
<dbReference type="Pfam" id="PF00743">
    <property type="entry name" value="FMO-like"/>
    <property type="match status" value="1"/>
</dbReference>
<evidence type="ECO:0000256" key="7">
    <source>
        <dbReference type="ARBA" id="ARBA00023002"/>
    </source>
</evidence>
<reference evidence="11 12" key="1">
    <citation type="submission" date="2019-07" db="EMBL/GenBank/DDBJ databases">
        <title>De Novo Assembly of kiwifruit Actinidia rufa.</title>
        <authorList>
            <person name="Sugita-Konishi S."/>
            <person name="Sato K."/>
            <person name="Mori E."/>
            <person name="Abe Y."/>
            <person name="Kisaki G."/>
            <person name="Hamano K."/>
            <person name="Suezawa K."/>
            <person name="Otani M."/>
            <person name="Fukuda T."/>
            <person name="Manabe T."/>
            <person name="Gomi K."/>
            <person name="Tabuchi M."/>
            <person name="Akimitsu K."/>
            <person name="Kataoka I."/>
        </authorList>
    </citation>
    <scope>NUCLEOTIDE SEQUENCE [LARGE SCALE GENOMIC DNA]</scope>
    <source>
        <strain evidence="12">cv. Fuchu</strain>
    </source>
</reference>
<dbReference type="EC" id="1.-.-.-" evidence="10"/>
<dbReference type="InterPro" id="IPR050982">
    <property type="entry name" value="Auxin_biosynth/cation_transpt"/>
</dbReference>
<organism evidence="11 12">
    <name type="scientific">Actinidia rufa</name>
    <dbReference type="NCBI Taxonomy" id="165716"/>
    <lineage>
        <taxon>Eukaryota</taxon>
        <taxon>Viridiplantae</taxon>
        <taxon>Streptophyta</taxon>
        <taxon>Embryophyta</taxon>
        <taxon>Tracheophyta</taxon>
        <taxon>Spermatophyta</taxon>
        <taxon>Magnoliopsida</taxon>
        <taxon>eudicotyledons</taxon>
        <taxon>Gunneridae</taxon>
        <taxon>Pentapetalae</taxon>
        <taxon>asterids</taxon>
        <taxon>Ericales</taxon>
        <taxon>Actinidiaceae</taxon>
        <taxon>Actinidia</taxon>
    </lineage>
</organism>
<dbReference type="InterPro" id="IPR036188">
    <property type="entry name" value="FAD/NAD-bd_sf"/>
</dbReference>
<comment type="similarity">
    <text evidence="3 10">Belongs to the FMO family.</text>
</comment>
<dbReference type="AlphaFoldDB" id="A0A7J0G3Q1"/>
<comment type="pathway">
    <text evidence="2">Plant hormone metabolism; auxin biosynthesis.</text>
</comment>
<evidence type="ECO:0000313" key="11">
    <source>
        <dbReference type="EMBL" id="GFZ05411.1"/>
    </source>
</evidence>
<accession>A0A7J0G3Q1</accession>
<dbReference type="GO" id="GO:0103075">
    <property type="term" value="F:indole-3-pyruvate monooxygenase activity"/>
    <property type="evidence" value="ECO:0007669"/>
    <property type="project" value="UniProtKB-EC"/>
</dbReference>
<comment type="catalytic activity">
    <reaction evidence="9">
        <text>indole-3-pyruvate + NADPH + O2 + H(+) = (indol-3-yl)acetate + CO2 + NADP(+) + H2O</text>
        <dbReference type="Rhea" id="RHEA:34331"/>
        <dbReference type="ChEBI" id="CHEBI:15377"/>
        <dbReference type="ChEBI" id="CHEBI:15378"/>
        <dbReference type="ChEBI" id="CHEBI:15379"/>
        <dbReference type="ChEBI" id="CHEBI:16526"/>
        <dbReference type="ChEBI" id="CHEBI:17640"/>
        <dbReference type="ChEBI" id="CHEBI:30854"/>
        <dbReference type="ChEBI" id="CHEBI:57783"/>
        <dbReference type="ChEBI" id="CHEBI:58349"/>
        <dbReference type="EC" id="1.14.13.168"/>
    </reaction>
</comment>
<sequence length="248" mass="28102">MIHTLDHENFFPGRCVLVNGPVIVGFGPSGLAVGAGLKQQDNLPEYPTKYPFIDYLESYARHFDINPQFNETVQSAKYDETCGLWRVKTVESTSGATRGELVEYICRWLVVATGENAQKVVPEFEGLEEFGGQVMHACDYKSGEAYRGKRALVVGWWKLRHRRFLLIFATIMQFHQWWSGVRLVLGNIEKYDLRRPSVGPLQLKNSEGKTPVLDIGALQKIRSGEIKVVPRIKRFSRDGTELVNGKKS</sequence>
<dbReference type="GO" id="GO:0050661">
    <property type="term" value="F:NADP binding"/>
    <property type="evidence" value="ECO:0007669"/>
    <property type="project" value="InterPro"/>
</dbReference>
<dbReference type="GO" id="GO:0004499">
    <property type="term" value="F:N,N-dimethylaniline monooxygenase activity"/>
    <property type="evidence" value="ECO:0007669"/>
    <property type="project" value="InterPro"/>
</dbReference>
<evidence type="ECO:0000256" key="6">
    <source>
        <dbReference type="ARBA" id="ARBA00022857"/>
    </source>
</evidence>
<dbReference type="GO" id="GO:0050660">
    <property type="term" value="F:flavin adenine dinucleotide binding"/>
    <property type="evidence" value="ECO:0007669"/>
    <property type="project" value="InterPro"/>
</dbReference>
<keyword evidence="7 10" id="KW-0560">Oxidoreductase</keyword>
<keyword evidence="4 10" id="KW-0285">Flavoprotein</keyword>
<dbReference type="OrthoDB" id="66881at2759"/>
<evidence type="ECO:0000256" key="5">
    <source>
        <dbReference type="ARBA" id="ARBA00022827"/>
    </source>
</evidence>
<protein>
    <recommendedName>
        <fullName evidence="10">Flavin-containing monooxygenase</fullName>
        <ecNumber evidence="10">1.-.-.-</ecNumber>
    </recommendedName>
</protein>
<dbReference type="PANTHER" id="PTHR43539">
    <property type="entry name" value="FLAVIN-BINDING MONOOXYGENASE-LIKE PROTEIN (AFU_ORTHOLOGUE AFUA_4G09220)"/>
    <property type="match status" value="1"/>
</dbReference>
<evidence type="ECO:0000313" key="12">
    <source>
        <dbReference type="Proteomes" id="UP000585474"/>
    </source>
</evidence>
<evidence type="ECO:0000256" key="2">
    <source>
        <dbReference type="ARBA" id="ARBA00004814"/>
    </source>
</evidence>
<evidence type="ECO:0000256" key="9">
    <source>
        <dbReference type="ARBA" id="ARBA00047707"/>
    </source>
</evidence>
<keyword evidence="12" id="KW-1185">Reference proteome</keyword>
<keyword evidence="10" id="KW-0503">Monooxygenase</keyword>
<name>A0A7J0G3Q1_9ERIC</name>
<dbReference type="EMBL" id="BJWL01000017">
    <property type="protein sequence ID" value="GFZ05411.1"/>
    <property type="molecule type" value="Genomic_DNA"/>
</dbReference>
<dbReference type="InterPro" id="IPR020946">
    <property type="entry name" value="Flavin_mOase-like"/>
</dbReference>
<keyword evidence="6" id="KW-0521">NADP</keyword>
<evidence type="ECO:0000256" key="1">
    <source>
        <dbReference type="ARBA" id="ARBA00001974"/>
    </source>
</evidence>
<dbReference type="GO" id="GO:0009851">
    <property type="term" value="P:auxin biosynthetic process"/>
    <property type="evidence" value="ECO:0007669"/>
    <property type="project" value="UniProtKB-KW"/>
</dbReference>
<dbReference type="Proteomes" id="UP000585474">
    <property type="component" value="Unassembled WGS sequence"/>
</dbReference>
<comment type="cofactor">
    <cofactor evidence="1 10">
        <name>FAD</name>
        <dbReference type="ChEBI" id="CHEBI:57692"/>
    </cofactor>
</comment>
<dbReference type="PANTHER" id="PTHR43539:SF49">
    <property type="entry name" value="INDOLE-3-PYRUVATE MONOOXYGENASE YUCCA7-RELATED"/>
    <property type="match status" value="1"/>
</dbReference>
<gene>
    <name evidence="11" type="ORF">Acr_17g0009830</name>
</gene>
<evidence type="ECO:0000256" key="8">
    <source>
        <dbReference type="ARBA" id="ARBA00023070"/>
    </source>
</evidence>
<evidence type="ECO:0000256" key="4">
    <source>
        <dbReference type="ARBA" id="ARBA00022630"/>
    </source>
</evidence>
<comment type="caution">
    <text evidence="11">The sequence shown here is derived from an EMBL/GenBank/DDBJ whole genome shotgun (WGS) entry which is preliminary data.</text>
</comment>
<proteinExistence type="inferred from homology"/>